<evidence type="ECO:0000313" key="7">
    <source>
        <dbReference type="EMBL" id="EOH97945.1"/>
    </source>
</evidence>
<dbReference type="Proteomes" id="UP000013782">
    <property type="component" value="Unassembled WGS sequence"/>
</dbReference>
<dbReference type="SMART" id="SM00422">
    <property type="entry name" value="HTH_MERR"/>
    <property type="match status" value="1"/>
</dbReference>
<evidence type="ECO:0000256" key="4">
    <source>
        <dbReference type="ARBA" id="ARBA00023163"/>
    </source>
</evidence>
<dbReference type="OrthoDB" id="9811174at2"/>
<name>R2SRS0_9ENTE</name>
<dbReference type="GO" id="GO:0003700">
    <property type="term" value="F:DNA-binding transcription factor activity"/>
    <property type="evidence" value="ECO:0007669"/>
    <property type="project" value="InterPro"/>
</dbReference>
<proteinExistence type="predicted"/>
<dbReference type="InterPro" id="IPR000551">
    <property type="entry name" value="MerR-type_HTH_dom"/>
</dbReference>
<evidence type="ECO:0000313" key="8">
    <source>
        <dbReference type="Proteomes" id="UP000013782"/>
    </source>
</evidence>
<dbReference type="SUPFAM" id="SSF46955">
    <property type="entry name" value="Putative DNA-binding domain"/>
    <property type="match status" value="1"/>
</dbReference>
<dbReference type="RefSeq" id="WP_010755676.1">
    <property type="nucleotide sequence ID" value="NZ_ASWD01000002.1"/>
</dbReference>
<sequence length="86" mass="10146">MTYSIGTFSELTGFSIDTIRYYEKQGIILTKRDLNNRRIFDEKDVEWLVFIRKLKQTGMKWLNFYCSFMIAEKLLALSIGIPSPLK</sequence>
<evidence type="ECO:0000259" key="6">
    <source>
        <dbReference type="PROSITE" id="PS50937"/>
    </source>
</evidence>
<keyword evidence="1" id="KW-0678">Repressor</keyword>
<evidence type="ECO:0000256" key="3">
    <source>
        <dbReference type="ARBA" id="ARBA00023125"/>
    </source>
</evidence>
<dbReference type="PANTHER" id="PTHR30204">
    <property type="entry name" value="REDOX-CYCLING DRUG-SENSING TRANSCRIPTIONAL ACTIVATOR SOXR"/>
    <property type="match status" value="1"/>
</dbReference>
<gene>
    <name evidence="7" type="ORF">UAU_00613</name>
</gene>
<keyword evidence="5" id="KW-0812">Transmembrane</keyword>
<evidence type="ECO:0000256" key="2">
    <source>
        <dbReference type="ARBA" id="ARBA00023015"/>
    </source>
</evidence>
<dbReference type="InterPro" id="IPR047057">
    <property type="entry name" value="MerR_fam"/>
</dbReference>
<dbReference type="InterPro" id="IPR009061">
    <property type="entry name" value="DNA-bd_dom_put_sf"/>
</dbReference>
<dbReference type="PANTHER" id="PTHR30204:SF69">
    <property type="entry name" value="MERR-FAMILY TRANSCRIPTIONAL REGULATOR"/>
    <property type="match status" value="1"/>
</dbReference>
<feature type="transmembrane region" description="Helical" evidence="5">
    <location>
        <begin position="62"/>
        <end position="81"/>
    </location>
</feature>
<dbReference type="eggNOG" id="COG0789">
    <property type="taxonomic scope" value="Bacteria"/>
</dbReference>
<dbReference type="HOGENOM" id="CLU_2493078_0_0_9"/>
<organism evidence="7 8">
    <name type="scientific">Enterococcus pallens ATCC BAA-351</name>
    <dbReference type="NCBI Taxonomy" id="1158607"/>
    <lineage>
        <taxon>Bacteria</taxon>
        <taxon>Bacillati</taxon>
        <taxon>Bacillota</taxon>
        <taxon>Bacilli</taxon>
        <taxon>Lactobacillales</taxon>
        <taxon>Enterococcaceae</taxon>
        <taxon>Enterococcus</taxon>
    </lineage>
</organism>
<dbReference type="GO" id="GO:0003677">
    <property type="term" value="F:DNA binding"/>
    <property type="evidence" value="ECO:0007669"/>
    <property type="project" value="UniProtKB-KW"/>
</dbReference>
<comment type="caution">
    <text evidence="7">The sequence shown here is derived from an EMBL/GenBank/DDBJ whole genome shotgun (WGS) entry which is preliminary data.</text>
</comment>
<keyword evidence="5" id="KW-1133">Transmembrane helix</keyword>
<keyword evidence="3" id="KW-0238">DNA-binding</keyword>
<evidence type="ECO:0000256" key="5">
    <source>
        <dbReference type="SAM" id="Phobius"/>
    </source>
</evidence>
<accession>R2SRS0</accession>
<dbReference type="EMBL" id="AJAQ01000001">
    <property type="protein sequence ID" value="EOH97945.1"/>
    <property type="molecule type" value="Genomic_DNA"/>
</dbReference>
<dbReference type="STRING" id="160454.RV10_GL004549"/>
<dbReference type="Pfam" id="PF13411">
    <property type="entry name" value="MerR_1"/>
    <property type="match status" value="1"/>
</dbReference>
<reference evidence="7 8" key="1">
    <citation type="submission" date="2013-02" db="EMBL/GenBank/DDBJ databases">
        <title>The Genome Sequence of Enterococcus pallens BAA-351.</title>
        <authorList>
            <consortium name="The Broad Institute Genome Sequencing Platform"/>
            <consortium name="The Broad Institute Genome Sequencing Center for Infectious Disease"/>
            <person name="Earl A.M."/>
            <person name="Gilmore M.S."/>
            <person name="Lebreton F."/>
            <person name="Walker B."/>
            <person name="Young S.K."/>
            <person name="Zeng Q."/>
            <person name="Gargeya S."/>
            <person name="Fitzgerald M."/>
            <person name="Haas B."/>
            <person name="Abouelleil A."/>
            <person name="Alvarado L."/>
            <person name="Arachchi H.M."/>
            <person name="Berlin A.M."/>
            <person name="Chapman S.B."/>
            <person name="Dewar J."/>
            <person name="Goldberg J."/>
            <person name="Griggs A."/>
            <person name="Gujja S."/>
            <person name="Hansen M."/>
            <person name="Howarth C."/>
            <person name="Imamovic A."/>
            <person name="Larimer J."/>
            <person name="McCowan C."/>
            <person name="Murphy C."/>
            <person name="Neiman D."/>
            <person name="Pearson M."/>
            <person name="Priest M."/>
            <person name="Roberts A."/>
            <person name="Saif S."/>
            <person name="Shea T."/>
            <person name="Sisk P."/>
            <person name="Sykes S."/>
            <person name="Wortman J."/>
            <person name="Nusbaum C."/>
            <person name="Birren B."/>
        </authorList>
    </citation>
    <scope>NUCLEOTIDE SEQUENCE [LARGE SCALE GENOMIC DNA]</scope>
    <source>
        <strain evidence="7 8">ATCC BAA-351</strain>
    </source>
</reference>
<dbReference type="PRINTS" id="PR00040">
    <property type="entry name" value="HTHMERR"/>
</dbReference>
<dbReference type="PROSITE" id="PS50937">
    <property type="entry name" value="HTH_MERR_2"/>
    <property type="match status" value="1"/>
</dbReference>
<dbReference type="PATRIC" id="fig|1158607.3.peg.618"/>
<protein>
    <recommendedName>
        <fullName evidence="6">HTH merR-type domain-containing protein</fullName>
    </recommendedName>
</protein>
<dbReference type="Gene3D" id="1.10.1660.10">
    <property type="match status" value="1"/>
</dbReference>
<evidence type="ECO:0000256" key="1">
    <source>
        <dbReference type="ARBA" id="ARBA00022491"/>
    </source>
</evidence>
<dbReference type="AlphaFoldDB" id="R2SRS0"/>
<keyword evidence="2" id="KW-0805">Transcription regulation</keyword>
<keyword evidence="4" id="KW-0804">Transcription</keyword>
<keyword evidence="5" id="KW-0472">Membrane</keyword>
<keyword evidence="8" id="KW-1185">Reference proteome</keyword>
<feature type="domain" description="HTH merR-type" evidence="6">
    <location>
        <begin position="2"/>
        <end position="59"/>
    </location>
</feature>